<evidence type="ECO:0000313" key="2">
    <source>
        <dbReference type="Proteomes" id="UP000219522"/>
    </source>
</evidence>
<reference evidence="1 2" key="1">
    <citation type="submission" date="2017-09" db="EMBL/GenBank/DDBJ databases">
        <authorList>
            <person name="Varghese N."/>
            <person name="Submissions S."/>
        </authorList>
    </citation>
    <scope>NUCLEOTIDE SEQUENCE [LARGE SCALE GENOMIC DNA]</scope>
    <source>
        <strain evidence="1 2">OK806</strain>
    </source>
</reference>
<dbReference type="AlphaFoldDB" id="A0A7Z7N0J8"/>
<comment type="caution">
    <text evidence="1">The sequence shown here is derived from an EMBL/GenBank/DDBJ whole genome shotgun (WGS) entry which is preliminary data.</text>
</comment>
<accession>A0A7Z7N0J8</accession>
<name>A0A7Z7N0J8_9BURK</name>
<protein>
    <submittedName>
        <fullName evidence="1">Uncharacterized protein</fullName>
    </submittedName>
</protein>
<proteinExistence type="predicted"/>
<keyword evidence="2" id="KW-1185">Reference proteome</keyword>
<evidence type="ECO:0000313" key="1">
    <source>
        <dbReference type="EMBL" id="SOE46416.1"/>
    </source>
</evidence>
<gene>
    <name evidence="1" type="ORF">SAMN05446927_0127</name>
</gene>
<sequence length="56" mass="6186">MKAGSVNLFKQFWVAVRHYAHPLAGDPAISFDTIERFFCPFVACCLTPSVVISALI</sequence>
<dbReference type="EMBL" id="OCSU01000001">
    <property type="protein sequence ID" value="SOE46416.1"/>
    <property type="molecule type" value="Genomic_DNA"/>
</dbReference>
<organism evidence="1 2">
    <name type="scientific">Caballeronia arationis</name>
    <dbReference type="NCBI Taxonomy" id="1777142"/>
    <lineage>
        <taxon>Bacteria</taxon>
        <taxon>Pseudomonadati</taxon>
        <taxon>Pseudomonadota</taxon>
        <taxon>Betaproteobacteria</taxon>
        <taxon>Burkholderiales</taxon>
        <taxon>Burkholderiaceae</taxon>
        <taxon>Caballeronia</taxon>
    </lineage>
</organism>
<dbReference type="Proteomes" id="UP000219522">
    <property type="component" value="Unassembled WGS sequence"/>
</dbReference>